<keyword evidence="6" id="KW-0694">RNA-binding</keyword>
<dbReference type="InterPro" id="IPR038570">
    <property type="entry name" value="HicA_sf"/>
</dbReference>
<dbReference type="SUPFAM" id="SSF54786">
    <property type="entry name" value="YcfA/nrd intein domain"/>
    <property type="match status" value="1"/>
</dbReference>
<keyword evidence="3" id="KW-0540">Nuclease</keyword>
<accession>A0A450S1Y9</accession>
<evidence type="ECO:0000256" key="6">
    <source>
        <dbReference type="ARBA" id="ARBA00022884"/>
    </source>
</evidence>
<dbReference type="GO" id="GO:0003729">
    <property type="term" value="F:mRNA binding"/>
    <property type="evidence" value="ECO:0007669"/>
    <property type="project" value="InterPro"/>
</dbReference>
<gene>
    <name evidence="8" type="ORF">BECKFM1743A_GA0114220_100285</name>
    <name evidence="9" type="ORF">BECKFM1743C_GA0114222_1003811</name>
</gene>
<dbReference type="InterPro" id="IPR012933">
    <property type="entry name" value="HicA_mRNA_interferase"/>
</dbReference>
<dbReference type="Pfam" id="PF07927">
    <property type="entry name" value="HicA_toxin"/>
    <property type="match status" value="1"/>
</dbReference>
<evidence type="ECO:0000256" key="4">
    <source>
        <dbReference type="ARBA" id="ARBA00022759"/>
    </source>
</evidence>
<evidence type="ECO:0000256" key="3">
    <source>
        <dbReference type="ARBA" id="ARBA00022722"/>
    </source>
</evidence>
<reference evidence="8" key="1">
    <citation type="submission" date="2019-02" db="EMBL/GenBank/DDBJ databases">
        <authorList>
            <person name="Gruber-Vodicka R. H."/>
            <person name="Seah K. B. B."/>
        </authorList>
    </citation>
    <scope>NUCLEOTIDE SEQUENCE</scope>
    <source>
        <strain evidence="8">BECK_BZ163</strain>
        <strain evidence="9">BECK_BZ165</strain>
    </source>
</reference>
<sequence length="65" mass="7377">MKRIVLIRHLSKNGCELLREGGRHSIWRNRYTGEMVAVPRHSEIKEGMAGKICKDLGIIPPAKKP</sequence>
<proteinExistence type="inferred from homology"/>
<protein>
    <submittedName>
        <fullName evidence="8">HicA toxin of toxin-antitoxin</fullName>
    </submittedName>
</protein>
<keyword evidence="7" id="KW-0346">Stress response</keyword>
<evidence type="ECO:0000256" key="1">
    <source>
        <dbReference type="ARBA" id="ARBA00006620"/>
    </source>
</evidence>
<organism evidence="8">
    <name type="scientific">Candidatus Kentrum sp. FM</name>
    <dbReference type="NCBI Taxonomy" id="2126340"/>
    <lineage>
        <taxon>Bacteria</taxon>
        <taxon>Pseudomonadati</taxon>
        <taxon>Pseudomonadota</taxon>
        <taxon>Gammaproteobacteria</taxon>
        <taxon>Candidatus Kentrum</taxon>
    </lineage>
</organism>
<evidence type="ECO:0000313" key="9">
    <source>
        <dbReference type="EMBL" id="VFJ46677.1"/>
    </source>
</evidence>
<evidence type="ECO:0000256" key="5">
    <source>
        <dbReference type="ARBA" id="ARBA00022801"/>
    </source>
</evidence>
<dbReference type="GO" id="GO:0016787">
    <property type="term" value="F:hydrolase activity"/>
    <property type="evidence" value="ECO:0007669"/>
    <property type="project" value="UniProtKB-KW"/>
</dbReference>
<dbReference type="Gene3D" id="3.30.920.30">
    <property type="entry name" value="Hypothetical protein"/>
    <property type="match status" value="1"/>
</dbReference>
<dbReference type="EMBL" id="CAADFA010000038">
    <property type="protein sequence ID" value="VFJ46677.1"/>
    <property type="molecule type" value="Genomic_DNA"/>
</dbReference>
<keyword evidence="5" id="KW-0378">Hydrolase</keyword>
<dbReference type="GO" id="GO:0004519">
    <property type="term" value="F:endonuclease activity"/>
    <property type="evidence" value="ECO:0007669"/>
    <property type="project" value="UniProtKB-KW"/>
</dbReference>
<evidence type="ECO:0000256" key="2">
    <source>
        <dbReference type="ARBA" id="ARBA00022649"/>
    </source>
</evidence>
<evidence type="ECO:0000313" key="8">
    <source>
        <dbReference type="EMBL" id="VFJ45654.1"/>
    </source>
</evidence>
<dbReference type="AlphaFoldDB" id="A0A450S1Y9"/>
<evidence type="ECO:0000256" key="7">
    <source>
        <dbReference type="ARBA" id="ARBA00023016"/>
    </source>
</evidence>
<name>A0A450S1Y9_9GAMM</name>
<keyword evidence="4" id="KW-0255">Endonuclease</keyword>
<comment type="similarity">
    <text evidence="1">Belongs to the HicA mRNA interferase family.</text>
</comment>
<keyword evidence="2" id="KW-1277">Toxin-antitoxin system</keyword>
<dbReference type="EMBL" id="CAADEZ010000028">
    <property type="protein sequence ID" value="VFJ45654.1"/>
    <property type="molecule type" value="Genomic_DNA"/>
</dbReference>